<evidence type="ECO:0000256" key="1">
    <source>
        <dbReference type="SAM" id="MobiDB-lite"/>
    </source>
</evidence>
<dbReference type="KEGG" id="phet:94287431"/>
<dbReference type="Proteomes" id="UP000674318">
    <property type="component" value="Chromosome 35"/>
</dbReference>
<sequence>MHFPVVETSSEPPTCRQRLEGESAEERSLKERLCNSWPKLVFDNDDGKRPVVSAKSLWSMVLDHDRAHENCRTERWTVRARFGAHNRFALCVSFHSVAVASDVDPPKADSPLTHVGVVNWSITDHEKKKHYRFCAADDRAPALFSMLIANKSIRQESAVLQAMLEQLNEERLVLPDQLLDDATSTRLTELDVQFGNNTLKSTATAVNGKHKPLIPTYTLHLQGVSCEQEESDLSKEVRAVVDLTFMPRSTPPALGGVHGIVSTGSWEDDEFSYCLHHARLLGGSIRVTRASDNLELAREMELIRGSVSMEHSFGGVVPRSTEEARFMRILRHRRVTEKVQCILHDHCFIRLYGEEGESFSITRVQSSEAGEVNSCYATVQSAVSKKAFQYHSGVLLGGEEEESYRSSETGVVFPTRWVVECPTQDGCRVELRLVATLANQEVTTFLAQPSMWEGTVTVTGRRIKVDGSVTEVQGDGFVTSRGRVNLHPEEPVYSMLHAIGSTAMRRTEVAAFESWEEIAEGPGVEALAVLKSALKTQQFELTPSQQVVLAAFFGTYGYIFHHPNEVEQVKKALQWCYNRWMTFYGASAISYRTLTLRAFVMHELCDLTHTRCAAWIQKRAEALDIAVPVTYLFNSDVADSCVFTLPARSLLLQPPSLLEVAQMKALIGGTWIMDPEETEGSMNAVLLEQGVDVLLRNLYSKAVPTWLIDVNREANKLIIEEETLLERCCTTIALNGTEWAWESVSRGCMKSRSCILSSGRELYVETEVHEGMERVWYQFQDGGKTMVQNIFFFTSQTTSKPVASCKRYFKIQMPPVSVASEKR</sequence>
<accession>A0A836L0I3</accession>
<dbReference type="InterPro" id="IPR023374">
    <property type="entry name" value="AttH-like_dom_sf"/>
</dbReference>
<dbReference type="RefSeq" id="XP_067753511.1">
    <property type="nucleotide sequence ID" value="XM_067897354.1"/>
</dbReference>
<gene>
    <name evidence="2" type="ORF">JKF63_01307</name>
</gene>
<reference evidence="2 3" key="1">
    <citation type="submission" date="2021-02" db="EMBL/GenBank/DDBJ databases">
        <title>Porcisia hertigi Genome sequencing and assembly.</title>
        <authorList>
            <person name="Almutairi H."/>
            <person name="Gatherer D."/>
        </authorList>
    </citation>
    <scope>NUCLEOTIDE SEQUENCE [LARGE SCALE GENOMIC DNA]</scope>
    <source>
        <strain evidence="2 3">C119</strain>
    </source>
</reference>
<proteinExistence type="predicted"/>
<dbReference type="OrthoDB" id="278120at2759"/>
<dbReference type="GeneID" id="94287431"/>
<comment type="caution">
    <text evidence="2">The sequence shown here is derived from an EMBL/GenBank/DDBJ whole genome shotgun (WGS) entry which is preliminary data.</text>
</comment>
<protein>
    <submittedName>
        <fullName evidence="2">Uncharacterized protein</fullName>
    </submittedName>
</protein>
<evidence type="ECO:0000313" key="2">
    <source>
        <dbReference type="EMBL" id="KAG5492727.1"/>
    </source>
</evidence>
<name>A0A836L0I3_9TRYP</name>
<organism evidence="2 3">
    <name type="scientific">Porcisia hertigi</name>
    <dbReference type="NCBI Taxonomy" id="2761500"/>
    <lineage>
        <taxon>Eukaryota</taxon>
        <taxon>Discoba</taxon>
        <taxon>Euglenozoa</taxon>
        <taxon>Kinetoplastea</taxon>
        <taxon>Metakinetoplastina</taxon>
        <taxon>Trypanosomatida</taxon>
        <taxon>Trypanosomatidae</taxon>
        <taxon>Leishmaniinae</taxon>
        <taxon>Porcisia</taxon>
    </lineage>
</organism>
<keyword evidence="3" id="KW-1185">Reference proteome</keyword>
<dbReference type="AlphaFoldDB" id="A0A836L0I3"/>
<dbReference type="SUPFAM" id="SSF159245">
    <property type="entry name" value="AttH-like"/>
    <property type="match status" value="1"/>
</dbReference>
<dbReference type="Gene3D" id="2.40.370.10">
    <property type="entry name" value="AttH-like domain"/>
    <property type="match status" value="2"/>
</dbReference>
<evidence type="ECO:0000313" key="3">
    <source>
        <dbReference type="Proteomes" id="UP000674318"/>
    </source>
</evidence>
<feature type="region of interest" description="Disordered" evidence="1">
    <location>
        <begin position="1"/>
        <end position="23"/>
    </location>
</feature>
<dbReference type="EMBL" id="JAFJZO010000035">
    <property type="protein sequence ID" value="KAG5492727.1"/>
    <property type="molecule type" value="Genomic_DNA"/>
</dbReference>